<protein>
    <submittedName>
        <fullName evidence="1">Uncharacterized protein</fullName>
    </submittedName>
</protein>
<dbReference type="AlphaFoldDB" id="A0A4R2GK68"/>
<proteinExistence type="predicted"/>
<evidence type="ECO:0000313" key="2">
    <source>
        <dbReference type="Proteomes" id="UP000295221"/>
    </source>
</evidence>
<comment type="caution">
    <text evidence="1">The sequence shown here is derived from an EMBL/GenBank/DDBJ whole genome shotgun (WGS) entry which is preliminary data.</text>
</comment>
<dbReference type="EMBL" id="SLWK01000004">
    <property type="protein sequence ID" value="TCO08864.1"/>
    <property type="molecule type" value="Genomic_DNA"/>
</dbReference>
<dbReference type="Proteomes" id="UP000295221">
    <property type="component" value="Unassembled WGS sequence"/>
</dbReference>
<accession>A0A4R2GK68</accession>
<sequence length="49" mass="5812">MFNYLCEVIKNKFSSVINYKNLAGWNSSRNLGTRFIKETPVLFWIQNIL</sequence>
<reference evidence="1 2" key="1">
    <citation type="submission" date="2019-03" db="EMBL/GenBank/DDBJ databases">
        <title>Genomic Encyclopedia of Type Strains, Phase IV (KMG-IV): sequencing the most valuable type-strain genomes for metagenomic binning, comparative biology and taxonomic classification.</title>
        <authorList>
            <person name="Goeker M."/>
        </authorList>
    </citation>
    <scope>NUCLEOTIDE SEQUENCE [LARGE SCALE GENOMIC DNA]</scope>
    <source>
        <strain evidence="1 2">DSM 24179</strain>
    </source>
</reference>
<keyword evidence="2" id="KW-1185">Reference proteome</keyword>
<gene>
    <name evidence="1" type="ORF">EV194_104175</name>
</gene>
<organism evidence="1 2">
    <name type="scientific">Natronoflexus pectinivorans</name>
    <dbReference type="NCBI Taxonomy" id="682526"/>
    <lineage>
        <taxon>Bacteria</taxon>
        <taxon>Pseudomonadati</taxon>
        <taxon>Bacteroidota</taxon>
        <taxon>Bacteroidia</taxon>
        <taxon>Marinilabiliales</taxon>
        <taxon>Marinilabiliaceae</taxon>
        <taxon>Natronoflexus</taxon>
    </lineage>
</organism>
<evidence type="ECO:0000313" key="1">
    <source>
        <dbReference type="EMBL" id="TCO08864.1"/>
    </source>
</evidence>
<name>A0A4R2GK68_9BACT</name>